<feature type="transmembrane region" description="Helical" evidence="12">
    <location>
        <begin position="508"/>
        <end position="527"/>
    </location>
</feature>
<dbReference type="Pfam" id="PF00571">
    <property type="entry name" value="CBS"/>
    <property type="match status" value="1"/>
</dbReference>
<feature type="compositionally biased region" description="Basic and acidic residues" evidence="13">
    <location>
        <begin position="862"/>
        <end position="876"/>
    </location>
</feature>
<feature type="transmembrane region" description="Helical" evidence="12">
    <location>
        <begin position="299"/>
        <end position="319"/>
    </location>
</feature>
<evidence type="ECO:0000313" key="16">
    <source>
        <dbReference type="Proteomes" id="UP001472866"/>
    </source>
</evidence>
<evidence type="ECO:0000256" key="5">
    <source>
        <dbReference type="ARBA" id="ARBA00022737"/>
    </source>
</evidence>
<reference evidence="15 16" key="1">
    <citation type="submission" date="2024-03" db="EMBL/GenBank/DDBJ databases">
        <title>Complete genome sequence of the green alga Chloropicon roscoffensis RCC1871.</title>
        <authorList>
            <person name="Lemieux C."/>
            <person name="Pombert J.-F."/>
            <person name="Otis C."/>
            <person name="Turmel M."/>
        </authorList>
    </citation>
    <scope>NUCLEOTIDE SEQUENCE [LARGE SCALE GENOMIC DNA]</scope>
    <source>
        <strain evidence="15 16">RCC1871</strain>
    </source>
</reference>
<keyword evidence="5" id="KW-0677">Repeat</keyword>
<comment type="similarity">
    <text evidence="2 12">Belongs to the chloride channel (TC 2.A.49) family.</text>
</comment>
<dbReference type="InterPro" id="IPR046342">
    <property type="entry name" value="CBS_dom_sf"/>
</dbReference>
<feature type="transmembrane region" description="Helical" evidence="12">
    <location>
        <begin position="265"/>
        <end position="287"/>
    </location>
</feature>
<evidence type="ECO:0000256" key="6">
    <source>
        <dbReference type="ARBA" id="ARBA00022989"/>
    </source>
</evidence>
<dbReference type="PANTHER" id="PTHR11689">
    <property type="entry name" value="CHLORIDE CHANNEL PROTEIN CLC FAMILY MEMBER"/>
    <property type="match status" value="1"/>
</dbReference>
<dbReference type="EMBL" id="CP151504">
    <property type="protein sequence ID" value="WZN61813.1"/>
    <property type="molecule type" value="Genomic_DNA"/>
</dbReference>
<dbReference type="InterPro" id="IPR000644">
    <property type="entry name" value="CBS_dom"/>
</dbReference>
<feature type="domain" description="CBS" evidence="14">
    <location>
        <begin position="797"/>
        <end position="856"/>
    </location>
</feature>
<evidence type="ECO:0000313" key="15">
    <source>
        <dbReference type="EMBL" id="WZN61813.1"/>
    </source>
</evidence>
<organism evidence="15 16">
    <name type="scientific">Chloropicon roscoffensis</name>
    <dbReference type="NCBI Taxonomy" id="1461544"/>
    <lineage>
        <taxon>Eukaryota</taxon>
        <taxon>Viridiplantae</taxon>
        <taxon>Chlorophyta</taxon>
        <taxon>Chloropicophyceae</taxon>
        <taxon>Chloropicales</taxon>
        <taxon>Chloropicaceae</taxon>
        <taxon>Chloropicon</taxon>
    </lineage>
</organism>
<evidence type="ECO:0000259" key="14">
    <source>
        <dbReference type="PROSITE" id="PS51371"/>
    </source>
</evidence>
<keyword evidence="8 11" id="KW-0129">CBS domain</keyword>
<keyword evidence="3 12" id="KW-0813">Transport</keyword>
<keyword evidence="10 12" id="KW-0868">Chloride</keyword>
<dbReference type="InterPro" id="IPR051280">
    <property type="entry name" value="Cl-channel/antiporter"/>
</dbReference>
<proteinExistence type="inferred from homology"/>
<dbReference type="GO" id="GO:0005254">
    <property type="term" value="F:chloride channel activity"/>
    <property type="evidence" value="ECO:0007669"/>
    <property type="project" value="UniProtKB-UniRule"/>
</dbReference>
<feature type="transmembrane region" description="Helical" evidence="12">
    <location>
        <begin position="597"/>
        <end position="615"/>
    </location>
</feature>
<feature type="transmembrane region" description="Helical" evidence="12">
    <location>
        <begin position="401"/>
        <end position="419"/>
    </location>
</feature>
<accession>A0AAX4P7B3</accession>
<evidence type="ECO:0000256" key="4">
    <source>
        <dbReference type="ARBA" id="ARBA00022692"/>
    </source>
</evidence>
<comment type="subcellular location">
    <subcellularLocation>
        <location evidence="1 12">Membrane</location>
        <topology evidence="1 12">Multi-pass membrane protein</topology>
    </subcellularLocation>
</comment>
<feature type="transmembrane region" description="Helical" evidence="12">
    <location>
        <begin position="202"/>
        <end position="219"/>
    </location>
</feature>
<evidence type="ECO:0000256" key="13">
    <source>
        <dbReference type="SAM" id="MobiDB-lite"/>
    </source>
</evidence>
<feature type="transmembrane region" description="Helical" evidence="12">
    <location>
        <begin position="533"/>
        <end position="556"/>
    </location>
</feature>
<dbReference type="GO" id="GO:0016020">
    <property type="term" value="C:membrane"/>
    <property type="evidence" value="ECO:0007669"/>
    <property type="project" value="UniProtKB-SubCell"/>
</dbReference>
<evidence type="ECO:0000256" key="8">
    <source>
        <dbReference type="ARBA" id="ARBA00023122"/>
    </source>
</evidence>
<gene>
    <name evidence="15" type="ORF">HKI87_04g33480</name>
</gene>
<dbReference type="InterPro" id="IPR001807">
    <property type="entry name" value="ClC"/>
</dbReference>
<dbReference type="InterPro" id="IPR014743">
    <property type="entry name" value="Cl-channel_core"/>
</dbReference>
<keyword evidence="9 12" id="KW-0472">Membrane</keyword>
<dbReference type="Gene3D" id="1.10.3080.10">
    <property type="entry name" value="Clc chloride channel"/>
    <property type="match status" value="1"/>
</dbReference>
<evidence type="ECO:0000256" key="9">
    <source>
        <dbReference type="ARBA" id="ARBA00023136"/>
    </source>
</evidence>
<feature type="transmembrane region" description="Helical" evidence="12">
    <location>
        <begin position="149"/>
        <end position="172"/>
    </location>
</feature>
<dbReference type="Proteomes" id="UP001472866">
    <property type="component" value="Chromosome 04"/>
</dbReference>
<name>A0AAX4P7B3_9CHLO</name>
<evidence type="ECO:0000256" key="7">
    <source>
        <dbReference type="ARBA" id="ARBA00023065"/>
    </source>
</evidence>
<protein>
    <recommendedName>
        <fullName evidence="12">Chloride channel protein</fullName>
    </recommendedName>
</protein>
<feature type="transmembrane region" description="Helical" evidence="12">
    <location>
        <begin position="568"/>
        <end position="591"/>
    </location>
</feature>
<evidence type="ECO:0000256" key="10">
    <source>
        <dbReference type="ARBA" id="ARBA00023214"/>
    </source>
</evidence>
<dbReference type="SUPFAM" id="SSF54631">
    <property type="entry name" value="CBS-domain pair"/>
    <property type="match status" value="1"/>
</dbReference>
<dbReference type="PANTHER" id="PTHR11689:SF136">
    <property type="entry name" value="H(+)_CL(-) EXCHANGE TRANSPORTER 7"/>
    <property type="match status" value="1"/>
</dbReference>
<dbReference type="AlphaFoldDB" id="A0AAX4P7B3"/>
<feature type="region of interest" description="Disordered" evidence="13">
    <location>
        <begin position="859"/>
        <end position="886"/>
    </location>
</feature>
<feature type="transmembrane region" description="Helical" evidence="12">
    <location>
        <begin position="101"/>
        <end position="129"/>
    </location>
</feature>
<keyword evidence="6 12" id="KW-1133">Transmembrane helix</keyword>
<dbReference type="PRINTS" id="PR00762">
    <property type="entry name" value="CLCHANNEL"/>
</dbReference>
<keyword evidence="16" id="KW-1185">Reference proteome</keyword>
<evidence type="ECO:0000256" key="1">
    <source>
        <dbReference type="ARBA" id="ARBA00004141"/>
    </source>
</evidence>
<evidence type="ECO:0000256" key="12">
    <source>
        <dbReference type="RuleBase" id="RU361221"/>
    </source>
</evidence>
<keyword evidence="7 12" id="KW-0406">Ion transport</keyword>
<dbReference type="Gene3D" id="3.10.580.10">
    <property type="entry name" value="CBS-domain"/>
    <property type="match status" value="1"/>
</dbReference>
<evidence type="ECO:0000256" key="3">
    <source>
        <dbReference type="ARBA" id="ARBA00022448"/>
    </source>
</evidence>
<sequence length="886" mass="97387">MRRGSKQYQLAANDEDDELETMPFGRDAASTKYADVDALYGSDENHARGGATFHLKEEEHHLEALQKMNAFECKDYDVNDSILNKLTNSVKSKKEYNLREALCWLLPIVIGILMGFTAFVVDIGIEWLVTFRYERTKSEIRSGGDGVALPLFTFVSVSALFTCVAGGLVAFVEPLAAGSGIPEVKTYLNGVRMKNLLHVKTLVAKLCGIMFSIGAGLIAGKEGPFVHGGAIVGSGVSAMASKALGWKLKGKYANLFRNDVDHREFTAIGTAAGVATAFGAPIGGALFTIEEGCSFYSTFVFWRCFIATCSGVLTLHGLVEARHTMFDVSLAKLGNHRDFGLYSDGDANYGATFWYYVWEFPVFVLVGILGGLMGALFIHLNVKITMWRRRHIPVSNKMRRFYEVVAIAVLTSIILFSFARSSPCRALPADVAVEEKFNEEEADLSGEDAVSEGEHRYFPQLWCEEGKYSVYGQLLMVPLSEALRMIVHLGETVDCEGTGCQAEIFPSASLFLFLVVVYLLMTLTYGVSAPTGLFVPSLAVGAAMGHLVGQILQSSVGVDKITINMHTYSILGAAASLGGATRMTLSIAVLVMETTGAMQLIVPIMLVIFVSKIVGDFFNEGIYDTHIHIRGAPLLEESGLSSSHRMITEKVTIGDVAKKELVVLPSRIQLRSLVEVLKNCSHNSFPIVNGAEMSKMVIEGSISRTILMKMLEHRLGLYNDRGAAAVEGEAERATTGAHEDLKDAYTLPLDQRRRRHIQSQLEPRIDGDPLSLELLEFELNQQGYLESHVFVDMTSFMQQNPFVLSPETSLSRAYHLFRTMGLRYLLVGHAQPVVSGIITRKDLTEEHIKISIGKKVRRRLRQRDDRQDGMDDKELEAAGGTGSGSE</sequence>
<dbReference type="Pfam" id="PF00654">
    <property type="entry name" value="Voltage_CLC"/>
    <property type="match status" value="1"/>
</dbReference>
<evidence type="ECO:0000256" key="2">
    <source>
        <dbReference type="ARBA" id="ARBA00009476"/>
    </source>
</evidence>
<dbReference type="SUPFAM" id="SSF81340">
    <property type="entry name" value="Clc chloride channel"/>
    <property type="match status" value="1"/>
</dbReference>
<feature type="transmembrane region" description="Helical" evidence="12">
    <location>
        <begin position="362"/>
        <end position="380"/>
    </location>
</feature>
<evidence type="ECO:0000256" key="11">
    <source>
        <dbReference type="PROSITE-ProRule" id="PRU00703"/>
    </source>
</evidence>
<keyword evidence="4 12" id="KW-0812">Transmembrane</keyword>
<dbReference type="PROSITE" id="PS51371">
    <property type="entry name" value="CBS"/>
    <property type="match status" value="1"/>
</dbReference>